<proteinExistence type="predicted"/>
<gene>
    <name evidence="3" type="ORF">CISIN_1g036602mg</name>
</gene>
<dbReference type="PANTHER" id="PTHR27005">
    <property type="entry name" value="WALL-ASSOCIATED RECEPTOR KINASE-LIKE 21"/>
    <property type="match status" value="1"/>
</dbReference>
<dbReference type="Proteomes" id="UP000027120">
    <property type="component" value="Unassembled WGS sequence"/>
</dbReference>
<evidence type="ECO:0000256" key="2">
    <source>
        <dbReference type="ARBA" id="ARBA00022840"/>
    </source>
</evidence>
<keyword evidence="1" id="KW-0547">Nucleotide-binding</keyword>
<dbReference type="AlphaFoldDB" id="A0A067DI85"/>
<name>A0A067DI85_CITSI</name>
<dbReference type="PANTHER" id="PTHR27005:SF521">
    <property type="entry name" value="WALL-ASSOCIATED RECEPTOR KINASE-LIKE 6"/>
    <property type="match status" value="1"/>
</dbReference>
<dbReference type="GO" id="GO:0005524">
    <property type="term" value="F:ATP binding"/>
    <property type="evidence" value="ECO:0007669"/>
    <property type="project" value="UniProtKB-KW"/>
</dbReference>
<dbReference type="STRING" id="2711.A0A067DI85"/>
<organism evidence="3 4">
    <name type="scientific">Citrus sinensis</name>
    <name type="common">Sweet orange</name>
    <name type="synonym">Citrus aurantium var. sinensis</name>
    <dbReference type="NCBI Taxonomy" id="2711"/>
    <lineage>
        <taxon>Eukaryota</taxon>
        <taxon>Viridiplantae</taxon>
        <taxon>Streptophyta</taxon>
        <taxon>Embryophyta</taxon>
        <taxon>Tracheophyta</taxon>
        <taxon>Spermatophyta</taxon>
        <taxon>Magnoliopsida</taxon>
        <taxon>eudicotyledons</taxon>
        <taxon>Gunneridae</taxon>
        <taxon>Pentapetalae</taxon>
        <taxon>rosids</taxon>
        <taxon>malvids</taxon>
        <taxon>Sapindales</taxon>
        <taxon>Rutaceae</taxon>
        <taxon>Aurantioideae</taxon>
        <taxon>Citrus</taxon>
    </lineage>
</organism>
<dbReference type="InterPro" id="IPR045274">
    <property type="entry name" value="WAK-like"/>
</dbReference>
<dbReference type="GO" id="GO:0007166">
    <property type="term" value="P:cell surface receptor signaling pathway"/>
    <property type="evidence" value="ECO:0007669"/>
    <property type="project" value="InterPro"/>
</dbReference>
<feature type="non-terminal residue" evidence="3">
    <location>
        <position position="1"/>
    </location>
</feature>
<dbReference type="EMBL" id="KK787566">
    <property type="protein sequence ID" value="KDO38707.1"/>
    <property type="molecule type" value="Genomic_DNA"/>
</dbReference>
<keyword evidence="2" id="KW-0067">ATP-binding</keyword>
<evidence type="ECO:0000313" key="3">
    <source>
        <dbReference type="EMBL" id="KDO38707.1"/>
    </source>
</evidence>
<evidence type="ECO:0000256" key="1">
    <source>
        <dbReference type="ARBA" id="ARBA00022741"/>
    </source>
</evidence>
<accession>A0A067DI85</accession>
<reference evidence="3 4" key="1">
    <citation type="submission" date="2014-04" db="EMBL/GenBank/DDBJ databases">
        <authorList>
            <consortium name="International Citrus Genome Consortium"/>
            <person name="Gmitter F."/>
            <person name="Chen C."/>
            <person name="Farmerie W."/>
            <person name="Harkins T."/>
            <person name="Desany B."/>
            <person name="Mohiuddin M."/>
            <person name="Kodira C."/>
            <person name="Borodovsky M."/>
            <person name="Lomsadze A."/>
            <person name="Burns P."/>
            <person name="Jenkins J."/>
            <person name="Prochnik S."/>
            <person name="Shu S."/>
            <person name="Chapman J."/>
            <person name="Pitluck S."/>
            <person name="Schmutz J."/>
            <person name="Rokhsar D."/>
        </authorList>
    </citation>
    <scope>NUCLEOTIDE SEQUENCE</scope>
</reference>
<protein>
    <submittedName>
        <fullName evidence="3">Uncharacterized protein</fullName>
    </submittedName>
</protein>
<sequence>VFLKVINENRLFEVLDAQVLREAEKEEVITIAMVAKRYLNLNGKKQPTMKEVAFELAGIRASIGASVLLQFEGIDFVDYDNAKHFKTSSSSTGSFFNSVTSKQMVKKDKNFLIPVSVCIVS</sequence>
<keyword evidence="4" id="KW-1185">Reference proteome</keyword>
<evidence type="ECO:0000313" key="4">
    <source>
        <dbReference type="Proteomes" id="UP000027120"/>
    </source>
</evidence>
<dbReference type="SMR" id="A0A067DI85"/>